<feature type="chain" id="PRO_5042117234" evidence="1">
    <location>
        <begin position="29"/>
        <end position="185"/>
    </location>
</feature>
<keyword evidence="1" id="KW-0732">Signal</keyword>
<evidence type="ECO:0000313" key="3">
    <source>
        <dbReference type="Proteomes" id="UP001286313"/>
    </source>
</evidence>
<name>A0AAE1L1X5_PETCI</name>
<keyword evidence="3" id="KW-1185">Reference proteome</keyword>
<evidence type="ECO:0000256" key="1">
    <source>
        <dbReference type="SAM" id="SignalP"/>
    </source>
</evidence>
<accession>A0AAE1L1X5</accession>
<sequence>MPNTPFVNMPLSACILALILHSLGMISGEEHNIELDPGDSITIMSDSYNASGKDNRRETWNFQVDACVEVVDVVCHQFVLHSLHDALIFTPPPRNDSIGSKPIHSLSGTKNGVSFEWARSFMWVLNRGGSGGNEEKPVFTCDFVARIRTALQCVLKVMEKKMREATSNALRSLKQDRLIVFDEST</sequence>
<organism evidence="2 3">
    <name type="scientific">Petrolisthes cinctipes</name>
    <name type="common">Flat porcelain crab</name>
    <dbReference type="NCBI Taxonomy" id="88211"/>
    <lineage>
        <taxon>Eukaryota</taxon>
        <taxon>Metazoa</taxon>
        <taxon>Ecdysozoa</taxon>
        <taxon>Arthropoda</taxon>
        <taxon>Crustacea</taxon>
        <taxon>Multicrustacea</taxon>
        <taxon>Malacostraca</taxon>
        <taxon>Eumalacostraca</taxon>
        <taxon>Eucarida</taxon>
        <taxon>Decapoda</taxon>
        <taxon>Pleocyemata</taxon>
        <taxon>Anomura</taxon>
        <taxon>Galatheoidea</taxon>
        <taxon>Porcellanidae</taxon>
        <taxon>Petrolisthes</taxon>
    </lineage>
</organism>
<dbReference type="Proteomes" id="UP001286313">
    <property type="component" value="Unassembled WGS sequence"/>
</dbReference>
<comment type="caution">
    <text evidence="2">The sequence shown here is derived from an EMBL/GenBank/DDBJ whole genome shotgun (WGS) entry which is preliminary data.</text>
</comment>
<dbReference type="EMBL" id="JAWQEG010000453">
    <property type="protein sequence ID" value="KAK3889945.1"/>
    <property type="molecule type" value="Genomic_DNA"/>
</dbReference>
<feature type="signal peptide" evidence="1">
    <location>
        <begin position="1"/>
        <end position="28"/>
    </location>
</feature>
<dbReference type="AlphaFoldDB" id="A0AAE1L1X5"/>
<evidence type="ECO:0000313" key="2">
    <source>
        <dbReference type="EMBL" id="KAK3889945.1"/>
    </source>
</evidence>
<gene>
    <name evidence="2" type="ORF">Pcinc_006098</name>
</gene>
<reference evidence="2" key="1">
    <citation type="submission" date="2023-10" db="EMBL/GenBank/DDBJ databases">
        <title>Genome assemblies of two species of porcelain crab, Petrolisthes cinctipes and Petrolisthes manimaculis (Anomura: Porcellanidae).</title>
        <authorList>
            <person name="Angst P."/>
        </authorList>
    </citation>
    <scope>NUCLEOTIDE SEQUENCE</scope>
    <source>
        <strain evidence="2">PB745_01</strain>
        <tissue evidence="2">Gill</tissue>
    </source>
</reference>
<proteinExistence type="predicted"/>
<protein>
    <submittedName>
        <fullName evidence="2">Uncharacterized protein</fullName>
    </submittedName>
</protein>